<reference evidence="8" key="1">
    <citation type="journal article" date="2023" name="Mol. Phylogenet. Evol.">
        <title>Genome-scale phylogeny and comparative genomics of the fungal order Sordariales.</title>
        <authorList>
            <person name="Hensen N."/>
            <person name="Bonometti L."/>
            <person name="Westerberg I."/>
            <person name="Brannstrom I.O."/>
            <person name="Guillou S."/>
            <person name="Cros-Aarteil S."/>
            <person name="Calhoun S."/>
            <person name="Haridas S."/>
            <person name="Kuo A."/>
            <person name="Mondo S."/>
            <person name="Pangilinan J."/>
            <person name="Riley R."/>
            <person name="LaButti K."/>
            <person name="Andreopoulos B."/>
            <person name="Lipzen A."/>
            <person name="Chen C."/>
            <person name="Yan M."/>
            <person name="Daum C."/>
            <person name="Ng V."/>
            <person name="Clum A."/>
            <person name="Steindorff A."/>
            <person name="Ohm R.A."/>
            <person name="Martin F."/>
            <person name="Silar P."/>
            <person name="Natvig D.O."/>
            <person name="Lalanne C."/>
            <person name="Gautier V."/>
            <person name="Ament-Velasquez S.L."/>
            <person name="Kruys A."/>
            <person name="Hutchinson M.I."/>
            <person name="Powell A.J."/>
            <person name="Barry K."/>
            <person name="Miller A.N."/>
            <person name="Grigoriev I.V."/>
            <person name="Debuchy R."/>
            <person name="Gladieux P."/>
            <person name="Hiltunen Thoren M."/>
            <person name="Johannesson H."/>
        </authorList>
    </citation>
    <scope>NUCLEOTIDE SEQUENCE</scope>
    <source>
        <strain evidence="8">FGSC 1904</strain>
    </source>
</reference>
<evidence type="ECO:0000256" key="5">
    <source>
        <dbReference type="ARBA" id="ARBA00038359"/>
    </source>
</evidence>
<dbReference type="InterPro" id="IPR049326">
    <property type="entry name" value="Rhodopsin_dom_fungi"/>
</dbReference>
<dbReference type="Proteomes" id="UP001281003">
    <property type="component" value="Unassembled WGS sequence"/>
</dbReference>
<dbReference type="PANTHER" id="PTHR33048:SF92">
    <property type="entry name" value="INTEGRAL MEMBRANE PROTEIN"/>
    <property type="match status" value="1"/>
</dbReference>
<keyword evidence="4 6" id="KW-0472">Membrane</keyword>
<dbReference type="Pfam" id="PF20684">
    <property type="entry name" value="Fung_rhodopsin"/>
    <property type="match status" value="1"/>
</dbReference>
<protein>
    <recommendedName>
        <fullName evidence="7">Rhodopsin domain-containing protein</fullName>
    </recommendedName>
</protein>
<evidence type="ECO:0000256" key="2">
    <source>
        <dbReference type="ARBA" id="ARBA00022692"/>
    </source>
</evidence>
<comment type="subcellular location">
    <subcellularLocation>
        <location evidence="1">Membrane</location>
        <topology evidence="1">Multi-pass membrane protein</topology>
    </subcellularLocation>
</comment>
<evidence type="ECO:0000256" key="6">
    <source>
        <dbReference type="SAM" id="Phobius"/>
    </source>
</evidence>
<evidence type="ECO:0000259" key="7">
    <source>
        <dbReference type="Pfam" id="PF20684"/>
    </source>
</evidence>
<dbReference type="InterPro" id="IPR052337">
    <property type="entry name" value="SAT4-like"/>
</dbReference>
<keyword evidence="3 6" id="KW-1133">Transmembrane helix</keyword>
<evidence type="ECO:0000256" key="3">
    <source>
        <dbReference type="ARBA" id="ARBA00022989"/>
    </source>
</evidence>
<feature type="transmembrane region" description="Helical" evidence="6">
    <location>
        <begin position="27"/>
        <end position="51"/>
    </location>
</feature>
<evidence type="ECO:0000313" key="9">
    <source>
        <dbReference type="Proteomes" id="UP001281003"/>
    </source>
</evidence>
<feature type="transmembrane region" description="Helical" evidence="6">
    <location>
        <begin position="112"/>
        <end position="134"/>
    </location>
</feature>
<organism evidence="8 9">
    <name type="scientific">Sordaria brevicollis</name>
    <dbReference type="NCBI Taxonomy" id="83679"/>
    <lineage>
        <taxon>Eukaryota</taxon>
        <taxon>Fungi</taxon>
        <taxon>Dikarya</taxon>
        <taxon>Ascomycota</taxon>
        <taxon>Pezizomycotina</taxon>
        <taxon>Sordariomycetes</taxon>
        <taxon>Sordariomycetidae</taxon>
        <taxon>Sordariales</taxon>
        <taxon>Sordariaceae</taxon>
        <taxon>Sordaria</taxon>
    </lineage>
</organism>
<sequence length="155" mass="17674">MTRLGLGYTFLKAFELFPGDAVTRVKFVPIVTFAAITACWISKLSFFITLIRLVSRWWQKATLWFLMTTSTVCLIVLSFLMSVKECNDFHEFGQLPDRDNCINLRVTRTFGIFASVYATVMDLLLSVVPSFVMWKLKLPRHEKVAIVCAMSTGCL</sequence>
<reference evidence="8" key="2">
    <citation type="submission" date="2023-07" db="EMBL/GenBank/DDBJ databases">
        <authorList>
            <consortium name="Lawrence Berkeley National Laboratory"/>
            <person name="Haridas S."/>
            <person name="Hensen N."/>
            <person name="Bonometti L."/>
            <person name="Westerberg I."/>
            <person name="Brannstrom I.O."/>
            <person name="Guillou S."/>
            <person name="Cros-Aarteil S."/>
            <person name="Calhoun S."/>
            <person name="Kuo A."/>
            <person name="Mondo S."/>
            <person name="Pangilinan J."/>
            <person name="Riley R."/>
            <person name="LaButti K."/>
            <person name="Andreopoulos B."/>
            <person name="Lipzen A."/>
            <person name="Chen C."/>
            <person name="Yanf M."/>
            <person name="Daum C."/>
            <person name="Ng V."/>
            <person name="Clum A."/>
            <person name="Steindorff A."/>
            <person name="Ohm R."/>
            <person name="Martin F."/>
            <person name="Silar P."/>
            <person name="Natvig D."/>
            <person name="Lalanne C."/>
            <person name="Gautier V."/>
            <person name="Ament-velasquez S.L."/>
            <person name="Kruys A."/>
            <person name="Hutchinson M.I."/>
            <person name="Powell A.J."/>
            <person name="Barry K."/>
            <person name="Miller A.N."/>
            <person name="Grigoriev I.V."/>
            <person name="Debuchy R."/>
            <person name="Gladieux P."/>
            <person name="Thoren M.H."/>
            <person name="Johannesson H."/>
        </authorList>
    </citation>
    <scope>NUCLEOTIDE SEQUENCE</scope>
    <source>
        <strain evidence="8">FGSC 1904</strain>
    </source>
</reference>
<dbReference type="AlphaFoldDB" id="A0AAE0PBW4"/>
<accession>A0AAE0PBW4</accession>
<name>A0AAE0PBW4_SORBR</name>
<keyword evidence="9" id="KW-1185">Reference proteome</keyword>
<gene>
    <name evidence="8" type="ORF">B0T20DRAFT_246291</name>
</gene>
<evidence type="ECO:0000313" key="8">
    <source>
        <dbReference type="EMBL" id="KAK3396962.1"/>
    </source>
</evidence>
<evidence type="ECO:0000256" key="1">
    <source>
        <dbReference type="ARBA" id="ARBA00004141"/>
    </source>
</evidence>
<dbReference type="GO" id="GO:0016020">
    <property type="term" value="C:membrane"/>
    <property type="evidence" value="ECO:0007669"/>
    <property type="project" value="UniProtKB-SubCell"/>
</dbReference>
<feature type="domain" description="Rhodopsin" evidence="7">
    <location>
        <begin position="36"/>
        <end position="154"/>
    </location>
</feature>
<keyword evidence="2 6" id="KW-0812">Transmembrane</keyword>
<comment type="caution">
    <text evidence="8">The sequence shown here is derived from an EMBL/GenBank/DDBJ whole genome shotgun (WGS) entry which is preliminary data.</text>
</comment>
<proteinExistence type="inferred from homology"/>
<feature type="transmembrane region" description="Helical" evidence="6">
    <location>
        <begin position="63"/>
        <end position="83"/>
    </location>
</feature>
<dbReference type="EMBL" id="JAUTDP010000008">
    <property type="protein sequence ID" value="KAK3396962.1"/>
    <property type="molecule type" value="Genomic_DNA"/>
</dbReference>
<dbReference type="PANTHER" id="PTHR33048">
    <property type="entry name" value="PTH11-LIKE INTEGRAL MEMBRANE PROTEIN (AFU_ORTHOLOGUE AFUA_5G11245)"/>
    <property type="match status" value="1"/>
</dbReference>
<evidence type="ECO:0000256" key="4">
    <source>
        <dbReference type="ARBA" id="ARBA00023136"/>
    </source>
</evidence>
<comment type="similarity">
    <text evidence="5">Belongs to the SAT4 family.</text>
</comment>